<comment type="caution">
    <text evidence="6">The sequence shown here is derived from an EMBL/GenBank/DDBJ whole genome shotgun (WGS) entry which is preliminary data.</text>
</comment>
<protein>
    <submittedName>
        <fullName evidence="6">Cd9 antigen</fullName>
    </submittedName>
</protein>
<sequence>MSCAGCVRVFMIVFNFLFTLIGFALLAGGLYFFFTETGAQQTGGNQAYQFSYLGYILLAVAAIGCITLLLGILGCCGAFHYSRCILSFYFVLLLLLFAAEVAVGVIAFQNKGNVESYIDSILEQASQHGDSSKIIKFIESKFGCCGYTQSRPDCKLLMAIPTTTVSLLFL</sequence>
<evidence type="ECO:0000256" key="4">
    <source>
        <dbReference type="ARBA" id="ARBA00023136"/>
    </source>
</evidence>
<evidence type="ECO:0000256" key="1">
    <source>
        <dbReference type="ARBA" id="ARBA00004141"/>
    </source>
</evidence>
<organism evidence="6 7">
    <name type="scientific">Cichlidogyrus casuarinus</name>
    <dbReference type="NCBI Taxonomy" id="1844966"/>
    <lineage>
        <taxon>Eukaryota</taxon>
        <taxon>Metazoa</taxon>
        <taxon>Spiralia</taxon>
        <taxon>Lophotrochozoa</taxon>
        <taxon>Platyhelminthes</taxon>
        <taxon>Monogenea</taxon>
        <taxon>Monopisthocotylea</taxon>
        <taxon>Dactylogyridea</taxon>
        <taxon>Ancyrocephalidae</taxon>
        <taxon>Cichlidogyrus</taxon>
    </lineage>
</organism>
<accession>A0ABD2QHB9</accession>
<keyword evidence="4 5" id="KW-0472">Membrane</keyword>
<reference evidence="6 7" key="1">
    <citation type="submission" date="2024-11" db="EMBL/GenBank/DDBJ databases">
        <title>Adaptive evolution of stress response genes in parasites aligns with host niche diversity.</title>
        <authorList>
            <person name="Hahn C."/>
            <person name="Resl P."/>
        </authorList>
    </citation>
    <scope>NUCLEOTIDE SEQUENCE [LARGE SCALE GENOMIC DNA]</scope>
    <source>
        <strain evidence="6">EGGRZ-B1_66</strain>
        <tissue evidence="6">Body</tissue>
    </source>
</reference>
<evidence type="ECO:0000256" key="5">
    <source>
        <dbReference type="SAM" id="Phobius"/>
    </source>
</evidence>
<dbReference type="PANTHER" id="PTHR19282">
    <property type="entry name" value="TETRASPANIN"/>
    <property type="match status" value="1"/>
</dbReference>
<keyword evidence="2 5" id="KW-0812">Transmembrane</keyword>
<dbReference type="Proteomes" id="UP001626550">
    <property type="component" value="Unassembled WGS sequence"/>
</dbReference>
<dbReference type="AlphaFoldDB" id="A0ABD2QHB9"/>
<keyword evidence="7" id="KW-1185">Reference proteome</keyword>
<dbReference type="PRINTS" id="PR00259">
    <property type="entry name" value="TMFOUR"/>
</dbReference>
<evidence type="ECO:0000256" key="3">
    <source>
        <dbReference type="ARBA" id="ARBA00022989"/>
    </source>
</evidence>
<gene>
    <name evidence="6" type="primary">CD9_1</name>
    <name evidence="6" type="ORF">Ciccas_002402</name>
</gene>
<feature type="transmembrane region" description="Helical" evidence="5">
    <location>
        <begin position="86"/>
        <end position="108"/>
    </location>
</feature>
<dbReference type="EMBL" id="JBJKFK010000189">
    <property type="protein sequence ID" value="KAL3318932.1"/>
    <property type="molecule type" value="Genomic_DNA"/>
</dbReference>
<feature type="transmembrane region" description="Helical" evidence="5">
    <location>
        <begin position="54"/>
        <end position="79"/>
    </location>
</feature>
<evidence type="ECO:0000313" key="6">
    <source>
        <dbReference type="EMBL" id="KAL3318932.1"/>
    </source>
</evidence>
<feature type="transmembrane region" description="Helical" evidence="5">
    <location>
        <begin position="12"/>
        <end position="34"/>
    </location>
</feature>
<proteinExistence type="predicted"/>
<keyword evidence="3 5" id="KW-1133">Transmembrane helix</keyword>
<evidence type="ECO:0000313" key="7">
    <source>
        <dbReference type="Proteomes" id="UP001626550"/>
    </source>
</evidence>
<dbReference type="GO" id="GO:0016020">
    <property type="term" value="C:membrane"/>
    <property type="evidence" value="ECO:0007669"/>
    <property type="project" value="UniProtKB-SubCell"/>
</dbReference>
<dbReference type="Pfam" id="PF00335">
    <property type="entry name" value="Tetraspanin"/>
    <property type="match status" value="1"/>
</dbReference>
<dbReference type="PANTHER" id="PTHR19282:SF544">
    <property type="entry name" value="TETRASPANIN"/>
    <property type="match status" value="1"/>
</dbReference>
<comment type="subcellular location">
    <subcellularLocation>
        <location evidence="1">Membrane</location>
        <topology evidence="1">Multi-pass membrane protein</topology>
    </subcellularLocation>
</comment>
<dbReference type="InterPro" id="IPR018499">
    <property type="entry name" value="Tetraspanin/Peripherin"/>
</dbReference>
<evidence type="ECO:0000256" key="2">
    <source>
        <dbReference type="ARBA" id="ARBA00022692"/>
    </source>
</evidence>
<name>A0ABD2QHB9_9PLAT</name>